<sequence length="219" mass="24980">MIQAVLFDLDQTLLDRTSSLVQFLNWQINTLTLVPLLQQQNFIQRFIALDANGAVWKDKVYAQLIQEFQISKYTTQDLLASYIQDFNKFCLTFQSVDSVLDRLVKANFSLGLISNGRSPFQERNFQALGLEKLFSSIIVSEAVGLRKPDPKIFQLACHQLELMPEQCIFVGDNEVVDIVGAKSVGMQTILFDPEQKVISTQADHRVKYFQDILSILKIK</sequence>
<dbReference type="Gene3D" id="1.10.150.520">
    <property type="match status" value="1"/>
</dbReference>
<dbReference type="PANTHER" id="PTHR46470">
    <property type="entry name" value="N-ACYLNEURAMINATE-9-PHOSPHATASE"/>
    <property type="match status" value="1"/>
</dbReference>
<evidence type="ECO:0000256" key="4">
    <source>
        <dbReference type="ARBA" id="ARBA00022842"/>
    </source>
</evidence>
<protein>
    <submittedName>
        <fullName evidence="5">N-acetylmuramic acid 6-phosphate phosphatase</fullName>
    </submittedName>
</protein>
<evidence type="ECO:0000256" key="2">
    <source>
        <dbReference type="ARBA" id="ARBA00022723"/>
    </source>
</evidence>
<dbReference type="Pfam" id="PF13419">
    <property type="entry name" value="HAD_2"/>
    <property type="match status" value="1"/>
</dbReference>
<dbReference type="GO" id="GO:0046872">
    <property type="term" value="F:metal ion binding"/>
    <property type="evidence" value="ECO:0007669"/>
    <property type="project" value="UniProtKB-KW"/>
</dbReference>
<dbReference type="EMBL" id="WNDP01000109">
    <property type="protein sequence ID" value="KAF1021183.1"/>
    <property type="molecule type" value="Genomic_DNA"/>
</dbReference>
<dbReference type="InterPro" id="IPR006439">
    <property type="entry name" value="HAD-SF_hydro_IA"/>
</dbReference>
<evidence type="ECO:0000256" key="1">
    <source>
        <dbReference type="ARBA" id="ARBA00001946"/>
    </source>
</evidence>
<dbReference type="SUPFAM" id="SSF56784">
    <property type="entry name" value="HAD-like"/>
    <property type="match status" value="1"/>
</dbReference>
<keyword evidence="2" id="KW-0479">Metal-binding</keyword>
<accession>A0A833PDV5</accession>
<dbReference type="Gene3D" id="3.40.50.1000">
    <property type="entry name" value="HAD superfamily/HAD-like"/>
    <property type="match status" value="1"/>
</dbReference>
<reference evidence="6" key="1">
    <citation type="journal article" date="2020" name="MBio">
        <title>Horizontal gene transfer to a defensive symbiont with a reduced genome amongst a multipartite beetle microbiome.</title>
        <authorList>
            <person name="Waterworth S.C."/>
            <person name="Florez L.V."/>
            <person name="Rees E.R."/>
            <person name="Hertweck C."/>
            <person name="Kaltenpoth M."/>
            <person name="Kwan J.C."/>
        </authorList>
    </citation>
    <scope>NUCLEOTIDE SEQUENCE [LARGE SCALE GENOMIC DNA]</scope>
</reference>
<dbReference type="AlphaFoldDB" id="A0A833PDV5"/>
<evidence type="ECO:0000256" key="3">
    <source>
        <dbReference type="ARBA" id="ARBA00022801"/>
    </source>
</evidence>
<dbReference type="InterPro" id="IPR041492">
    <property type="entry name" value="HAD_2"/>
</dbReference>
<keyword evidence="4" id="KW-0460">Magnesium</keyword>
<keyword evidence="3" id="KW-0378">Hydrolase</keyword>
<comment type="caution">
    <text evidence="5">The sequence shown here is derived from an EMBL/GenBank/DDBJ whole genome shotgun (WGS) entry which is preliminary data.</text>
</comment>
<dbReference type="InterPro" id="IPR051400">
    <property type="entry name" value="HAD-like_hydrolase"/>
</dbReference>
<dbReference type="PANTHER" id="PTHR46470:SF2">
    <property type="entry name" value="GLYCERALDEHYDE 3-PHOSPHATE PHOSPHATASE"/>
    <property type="match status" value="1"/>
</dbReference>
<dbReference type="SFLD" id="SFLDG01129">
    <property type="entry name" value="C1.5:_HAD__Beta-PGM__Phosphata"/>
    <property type="match status" value="1"/>
</dbReference>
<evidence type="ECO:0000313" key="6">
    <source>
        <dbReference type="Proteomes" id="UP000490535"/>
    </source>
</evidence>
<dbReference type="Proteomes" id="UP000490535">
    <property type="component" value="Unassembled WGS sequence"/>
</dbReference>
<proteinExistence type="predicted"/>
<comment type="cofactor">
    <cofactor evidence="1">
        <name>Mg(2+)</name>
        <dbReference type="ChEBI" id="CHEBI:18420"/>
    </cofactor>
</comment>
<dbReference type="InterPro" id="IPR036412">
    <property type="entry name" value="HAD-like_sf"/>
</dbReference>
<evidence type="ECO:0000313" key="5">
    <source>
        <dbReference type="EMBL" id="KAF1021183.1"/>
    </source>
</evidence>
<dbReference type="GO" id="GO:0016791">
    <property type="term" value="F:phosphatase activity"/>
    <property type="evidence" value="ECO:0007669"/>
    <property type="project" value="TreeGrafter"/>
</dbReference>
<dbReference type="GO" id="GO:0044281">
    <property type="term" value="P:small molecule metabolic process"/>
    <property type="evidence" value="ECO:0007669"/>
    <property type="project" value="UniProtKB-ARBA"/>
</dbReference>
<dbReference type="NCBIfam" id="TIGR01509">
    <property type="entry name" value="HAD-SF-IA-v3"/>
    <property type="match status" value="1"/>
</dbReference>
<dbReference type="PRINTS" id="PR00413">
    <property type="entry name" value="HADHALOGNASE"/>
</dbReference>
<dbReference type="NCBIfam" id="TIGR01549">
    <property type="entry name" value="HAD-SF-IA-v1"/>
    <property type="match status" value="1"/>
</dbReference>
<name>A0A833PDV5_ACIBZ</name>
<organism evidence="5 6">
    <name type="scientific">Acinetobacter bereziniae</name>
    <name type="common">Acinetobacter genomosp. 10</name>
    <dbReference type="NCBI Taxonomy" id="106648"/>
    <lineage>
        <taxon>Bacteria</taxon>
        <taxon>Pseudomonadati</taxon>
        <taxon>Pseudomonadota</taxon>
        <taxon>Gammaproteobacteria</taxon>
        <taxon>Moraxellales</taxon>
        <taxon>Moraxellaceae</taxon>
        <taxon>Acinetobacter</taxon>
    </lineage>
</organism>
<dbReference type="InterPro" id="IPR023214">
    <property type="entry name" value="HAD_sf"/>
</dbReference>
<gene>
    <name evidence="5" type="primary">mupP</name>
    <name evidence="5" type="ORF">GAK29_03449</name>
</gene>
<dbReference type="SFLD" id="SFLDS00003">
    <property type="entry name" value="Haloacid_Dehalogenase"/>
    <property type="match status" value="1"/>
</dbReference>